<evidence type="ECO:0000313" key="3">
    <source>
        <dbReference type="Proteomes" id="UP000499080"/>
    </source>
</evidence>
<feature type="compositionally biased region" description="Basic residues" evidence="1">
    <location>
        <begin position="86"/>
        <end position="96"/>
    </location>
</feature>
<organism evidence="2 3">
    <name type="scientific">Araneus ventricosus</name>
    <name type="common">Orbweaver spider</name>
    <name type="synonym">Epeira ventricosa</name>
    <dbReference type="NCBI Taxonomy" id="182803"/>
    <lineage>
        <taxon>Eukaryota</taxon>
        <taxon>Metazoa</taxon>
        <taxon>Ecdysozoa</taxon>
        <taxon>Arthropoda</taxon>
        <taxon>Chelicerata</taxon>
        <taxon>Arachnida</taxon>
        <taxon>Araneae</taxon>
        <taxon>Araneomorphae</taxon>
        <taxon>Entelegynae</taxon>
        <taxon>Araneoidea</taxon>
        <taxon>Araneidae</taxon>
        <taxon>Araneus</taxon>
    </lineage>
</organism>
<evidence type="ECO:0000256" key="1">
    <source>
        <dbReference type="SAM" id="MobiDB-lite"/>
    </source>
</evidence>
<proteinExistence type="predicted"/>
<name>A0A4Y2WJI0_ARAVE</name>
<protein>
    <submittedName>
        <fullName evidence="2">Uncharacterized protein</fullName>
    </submittedName>
</protein>
<sequence>MKNVSYPETNICRRDPLPKSGASLCTRCCYWRKAASPKTFSVPGTDGSHWVQDRDYRWSGKNIYREDVIKGRKRVAITKNNLSRTHDRRSHNRRAMTHALSDEEEREQQTALPEFSLVQISLAERRVLTTWSQMEVRAVVRYE</sequence>
<evidence type="ECO:0000313" key="2">
    <source>
        <dbReference type="EMBL" id="GBO36542.1"/>
    </source>
</evidence>
<gene>
    <name evidence="2" type="ORF">AVEN_104196_1</name>
</gene>
<feature type="region of interest" description="Disordered" evidence="1">
    <location>
        <begin position="84"/>
        <end position="108"/>
    </location>
</feature>
<dbReference type="EMBL" id="BGPR01060755">
    <property type="protein sequence ID" value="GBO36542.1"/>
    <property type="molecule type" value="Genomic_DNA"/>
</dbReference>
<dbReference type="Proteomes" id="UP000499080">
    <property type="component" value="Unassembled WGS sequence"/>
</dbReference>
<accession>A0A4Y2WJI0</accession>
<keyword evidence="3" id="KW-1185">Reference proteome</keyword>
<reference evidence="2 3" key="1">
    <citation type="journal article" date="2019" name="Sci. Rep.">
        <title>Orb-weaving spider Araneus ventricosus genome elucidates the spidroin gene catalogue.</title>
        <authorList>
            <person name="Kono N."/>
            <person name="Nakamura H."/>
            <person name="Ohtoshi R."/>
            <person name="Moran D.A.P."/>
            <person name="Shinohara A."/>
            <person name="Yoshida Y."/>
            <person name="Fujiwara M."/>
            <person name="Mori M."/>
            <person name="Tomita M."/>
            <person name="Arakawa K."/>
        </authorList>
    </citation>
    <scope>NUCLEOTIDE SEQUENCE [LARGE SCALE GENOMIC DNA]</scope>
</reference>
<comment type="caution">
    <text evidence="2">The sequence shown here is derived from an EMBL/GenBank/DDBJ whole genome shotgun (WGS) entry which is preliminary data.</text>
</comment>
<dbReference type="AlphaFoldDB" id="A0A4Y2WJI0"/>